<dbReference type="GO" id="GO:0006412">
    <property type="term" value="P:translation"/>
    <property type="evidence" value="ECO:0007669"/>
    <property type="project" value="UniProtKB-UniRule"/>
</dbReference>
<keyword evidence="3 5" id="KW-0687">Ribonucleoprotein</keyword>
<evidence type="ECO:0000256" key="6">
    <source>
        <dbReference type="RuleBase" id="RU003815"/>
    </source>
</evidence>
<dbReference type="InterPro" id="IPR020574">
    <property type="entry name" value="Ribosomal_uS9_CS"/>
</dbReference>
<dbReference type="HAMAP" id="MF_00532_B">
    <property type="entry name" value="Ribosomal_uS9_B"/>
    <property type="match status" value="1"/>
</dbReference>
<dbReference type="InterPro" id="IPR020568">
    <property type="entry name" value="Ribosomal_Su5_D2-typ_SF"/>
</dbReference>
<evidence type="ECO:0000256" key="4">
    <source>
        <dbReference type="ARBA" id="ARBA00035259"/>
    </source>
</evidence>
<dbReference type="NCBIfam" id="NF001099">
    <property type="entry name" value="PRK00132.1"/>
    <property type="match status" value="1"/>
</dbReference>
<protein>
    <recommendedName>
        <fullName evidence="4 5">Small ribosomal subunit protein uS9</fullName>
    </recommendedName>
</protein>
<dbReference type="PANTHER" id="PTHR21569:SF1">
    <property type="entry name" value="SMALL RIBOSOMAL SUBUNIT PROTEIN US9M"/>
    <property type="match status" value="1"/>
</dbReference>
<evidence type="ECO:0000256" key="3">
    <source>
        <dbReference type="ARBA" id="ARBA00023274"/>
    </source>
</evidence>
<organism evidence="7">
    <name type="scientific">Roseihalotalea indica</name>
    <dbReference type="NCBI Taxonomy" id="2867963"/>
    <lineage>
        <taxon>Bacteria</taxon>
        <taxon>Pseudomonadati</taxon>
        <taxon>Bacteroidota</taxon>
        <taxon>Cytophagia</taxon>
        <taxon>Cytophagales</taxon>
        <taxon>Catalimonadaceae</taxon>
        <taxon>Roseihalotalea</taxon>
    </lineage>
</organism>
<accession>A0AA49JFC0</accession>
<proteinExistence type="inferred from homology"/>
<evidence type="ECO:0000256" key="2">
    <source>
        <dbReference type="ARBA" id="ARBA00022980"/>
    </source>
</evidence>
<reference evidence="7" key="2">
    <citation type="journal article" date="2024" name="Antonie Van Leeuwenhoek">
        <title>Roseihalotalea indica gen. nov., sp. nov., a halophilic Bacteroidetes from mesopelagic Southwest Indian Ocean with higher carbohydrate metabolic potential.</title>
        <authorList>
            <person name="Chen B."/>
            <person name="Zhang M."/>
            <person name="Lin D."/>
            <person name="Ye J."/>
            <person name="Tang K."/>
        </authorList>
    </citation>
    <scope>NUCLEOTIDE SEQUENCE</scope>
    <source>
        <strain evidence="7">TK19036</strain>
    </source>
</reference>
<dbReference type="PROSITE" id="PS00360">
    <property type="entry name" value="RIBOSOMAL_S9"/>
    <property type="match status" value="1"/>
</dbReference>
<dbReference type="Gene3D" id="3.30.230.10">
    <property type="match status" value="1"/>
</dbReference>
<dbReference type="GO" id="GO:0003735">
    <property type="term" value="F:structural constituent of ribosome"/>
    <property type="evidence" value="ECO:0007669"/>
    <property type="project" value="InterPro"/>
</dbReference>
<dbReference type="GO" id="GO:0022627">
    <property type="term" value="C:cytosolic small ribosomal subunit"/>
    <property type="evidence" value="ECO:0007669"/>
    <property type="project" value="TreeGrafter"/>
</dbReference>
<dbReference type="InterPro" id="IPR000754">
    <property type="entry name" value="Ribosomal_uS9"/>
</dbReference>
<dbReference type="SUPFAM" id="SSF54211">
    <property type="entry name" value="Ribosomal protein S5 domain 2-like"/>
    <property type="match status" value="1"/>
</dbReference>
<dbReference type="InterPro" id="IPR023035">
    <property type="entry name" value="Ribosomal_uS9_bac/plastid"/>
</dbReference>
<dbReference type="Pfam" id="PF00380">
    <property type="entry name" value="Ribosomal_S9"/>
    <property type="match status" value="1"/>
</dbReference>
<dbReference type="GO" id="GO:0003723">
    <property type="term" value="F:RNA binding"/>
    <property type="evidence" value="ECO:0007669"/>
    <property type="project" value="TreeGrafter"/>
</dbReference>
<reference evidence="7" key="1">
    <citation type="journal article" date="2023" name="Comput. Struct. Biotechnol. J.">
        <title>Discovery of a novel marine Bacteroidetes with a rich repertoire of carbohydrate-active enzymes.</title>
        <authorList>
            <person name="Chen B."/>
            <person name="Liu G."/>
            <person name="Chen Q."/>
            <person name="Wang H."/>
            <person name="Liu L."/>
            <person name="Tang K."/>
        </authorList>
    </citation>
    <scope>NUCLEOTIDE SEQUENCE</scope>
    <source>
        <strain evidence="7">TK19036</strain>
    </source>
</reference>
<dbReference type="InterPro" id="IPR014721">
    <property type="entry name" value="Ribsml_uS5_D2-typ_fold_subgr"/>
</dbReference>
<evidence type="ECO:0000256" key="5">
    <source>
        <dbReference type="HAMAP-Rule" id="MF_00532"/>
    </source>
</evidence>
<evidence type="ECO:0000313" key="7">
    <source>
        <dbReference type="EMBL" id="WKN38336.1"/>
    </source>
</evidence>
<dbReference type="AlphaFoldDB" id="A0AA49JFC0"/>
<dbReference type="FunFam" id="3.30.230.10:FF:000001">
    <property type="entry name" value="30S ribosomal protein S9"/>
    <property type="match status" value="1"/>
</dbReference>
<dbReference type="PANTHER" id="PTHR21569">
    <property type="entry name" value="RIBOSOMAL PROTEIN S9"/>
    <property type="match status" value="1"/>
</dbReference>
<sequence>MDVINTIGRRKTSVARLYLKPGNGAITVNKSDLAKYFPSEILQTIVKQPLTLVEVDGSYDLNINVGGGGPKGQAEAIRLAVSRALVEIDEEHRSPLKKEGFLTRDPRMVERKKYGRRKARRAFQFSKR</sequence>
<gene>
    <name evidence="5 7" type="primary">rpsI</name>
    <name evidence="7" type="ORF">K4G66_06430</name>
</gene>
<name>A0AA49JFC0_9BACT</name>
<evidence type="ECO:0000256" key="1">
    <source>
        <dbReference type="ARBA" id="ARBA00005251"/>
    </source>
</evidence>
<keyword evidence="2 5" id="KW-0689">Ribosomal protein</keyword>
<dbReference type="EMBL" id="CP120682">
    <property type="protein sequence ID" value="WKN38336.1"/>
    <property type="molecule type" value="Genomic_DNA"/>
</dbReference>
<comment type="similarity">
    <text evidence="1 5 6">Belongs to the universal ribosomal protein uS9 family.</text>
</comment>